<evidence type="ECO:0000256" key="4">
    <source>
        <dbReference type="ARBA" id="ARBA00022692"/>
    </source>
</evidence>
<dbReference type="PROSITE" id="PS50850">
    <property type="entry name" value="MFS"/>
    <property type="match status" value="1"/>
</dbReference>
<keyword evidence="6 7" id="KW-0472">Membrane</keyword>
<dbReference type="GO" id="GO:0022857">
    <property type="term" value="F:transmembrane transporter activity"/>
    <property type="evidence" value="ECO:0007669"/>
    <property type="project" value="InterPro"/>
</dbReference>
<proteinExistence type="predicted"/>
<feature type="transmembrane region" description="Helical" evidence="7">
    <location>
        <begin position="161"/>
        <end position="181"/>
    </location>
</feature>
<organism evidence="9 10">
    <name type="scientific">Mangrovibacillus cuniculi</name>
    <dbReference type="NCBI Taxonomy" id="2593652"/>
    <lineage>
        <taxon>Bacteria</taxon>
        <taxon>Bacillati</taxon>
        <taxon>Bacillota</taxon>
        <taxon>Bacilli</taxon>
        <taxon>Bacillales</taxon>
        <taxon>Bacillaceae</taxon>
        <taxon>Mangrovibacillus</taxon>
    </lineage>
</organism>
<dbReference type="InterPro" id="IPR020846">
    <property type="entry name" value="MFS_dom"/>
</dbReference>
<feature type="transmembrane region" description="Helical" evidence="7">
    <location>
        <begin position="336"/>
        <end position="355"/>
    </location>
</feature>
<keyword evidence="2" id="KW-0813">Transport</keyword>
<protein>
    <submittedName>
        <fullName evidence="9">MFS transporter</fullName>
    </submittedName>
</protein>
<feature type="domain" description="Major facilitator superfamily (MFS) profile" evidence="8">
    <location>
        <begin position="5"/>
        <end position="391"/>
    </location>
</feature>
<feature type="transmembrane region" description="Helical" evidence="7">
    <location>
        <begin position="299"/>
        <end position="324"/>
    </location>
</feature>
<name>A0A7S8CD87_9BACI</name>
<evidence type="ECO:0000256" key="5">
    <source>
        <dbReference type="ARBA" id="ARBA00022989"/>
    </source>
</evidence>
<dbReference type="Gene3D" id="1.20.1250.20">
    <property type="entry name" value="MFS general substrate transporter like domains"/>
    <property type="match status" value="1"/>
</dbReference>
<dbReference type="RefSeq" id="WP_239672530.1">
    <property type="nucleotide sequence ID" value="NZ_CP049742.1"/>
</dbReference>
<evidence type="ECO:0000313" key="9">
    <source>
        <dbReference type="EMBL" id="QPC47852.1"/>
    </source>
</evidence>
<reference evidence="9 10" key="1">
    <citation type="submission" date="2019-07" db="EMBL/GenBank/DDBJ databases">
        <title>Genome sequence of 2 isolates from Red Sea Mangroves.</title>
        <authorList>
            <person name="Sefrji F."/>
            <person name="Michoud G."/>
            <person name="Merlino G."/>
            <person name="Daffonchio D."/>
        </authorList>
    </citation>
    <scope>NUCLEOTIDE SEQUENCE [LARGE SCALE GENOMIC DNA]</scope>
    <source>
        <strain evidence="9 10">R1DC41</strain>
    </source>
</reference>
<feature type="transmembrane region" description="Helical" evidence="7">
    <location>
        <begin position="247"/>
        <end position="265"/>
    </location>
</feature>
<keyword evidence="3" id="KW-1003">Cell membrane</keyword>
<feature type="transmembrane region" description="Helical" evidence="7">
    <location>
        <begin position="7"/>
        <end position="32"/>
    </location>
</feature>
<feature type="transmembrane region" description="Helical" evidence="7">
    <location>
        <begin position="211"/>
        <end position="227"/>
    </location>
</feature>
<dbReference type="EMBL" id="CP049742">
    <property type="protein sequence ID" value="QPC47852.1"/>
    <property type="molecule type" value="Genomic_DNA"/>
</dbReference>
<sequence length="410" mass="45915">MLWRKIWLLFIGIGVSNIGGWVYFIALNLYVLEETGSAFAVSILYLLVPLAMLCTNFWSGSFIDRWNKKHMMIGLDIGRAVLIGLLPFLSSLPTLYVFVFMINIGTTVFSTTSEVYMVKLVPTDNRQRFHAIRNFIQSSGFIIGPSIAGGLIFIGSVEIAIWANSFALLVSALLLMFLPAVDGKDVVDKITKELILQDWKLTRIFMDQNKFVSIIYILFIWMMIAMATLDSLEASFAIKELKLTEDMYGYLVSVAGVGIAFGSFLNATLSNRFSIRFLLLFGGIGTPVGYLIFATSVDFWMSALGFFFLTFSLSFANTGFYTFYQKHIPEEMLGRFTSILGLMEAGLVIAFTSLIGWSASVFGIREVYFIGCILFLLLGFLTLRVVMSPTGRKYFGKQQDERTSEAEFGA</sequence>
<dbReference type="Proteomes" id="UP000593626">
    <property type="component" value="Chromosome"/>
</dbReference>
<dbReference type="GO" id="GO:0005886">
    <property type="term" value="C:plasma membrane"/>
    <property type="evidence" value="ECO:0007669"/>
    <property type="project" value="UniProtKB-SubCell"/>
</dbReference>
<dbReference type="InterPro" id="IPR036259">
    <property type="entry name" value="MFS_trans_sf"/>
</dbReference>
<evidence type="ECO:0000256" key="1">
    <source>
        <dbReference type="ARBA" id="ARBA00004651"/>
    </source>
</evidence>
<accession>A0A7S8CD87</accession>
<evidence type="ECO:0000256" key="2">
    <source>
        <dbReference type="ARBA" id="ARBA00022448"/>
    </source>
</evidence>
<dbReference type="PANTHER" id="PTHR43266">
    <property type="entry name" value="MACROLIDE-EFFLUX PROTEIN"/>
    <property type="match status" value="1"/>
</dbReference>
<dbReference type="InterPro" id="IPR011701">
    <property type="entry name" value="MFS"/>
</dbReference>
<feature type="transmembrane region" description="Helical" evidence="7">
    <location>
        <begin position="367"/>
        <end position="387"/>
    </location>
</feature>
<feature type="transmembrane region" description="Helical" evidence="7">
    <location>
        <begin position="38"/>
        <end position="59"/>
    </location>
</feature>
<evidence type="ECO:0000256" key="3">
    <source>
        <dbReference type="ARBA" id="ARBA00022475"/>
    </source>
</evidence>
<dbReference type="SUPFAM" id="SSF103473">
    <property type="entry name" value="MFS general substrate transporter"/>
    <property type="match status" value="1"/>
</dbReference>
<keyword evidence="4 7" id="KW-0812">Transmembrane</keyword>
<dbReference type="PANTHER" id="PTHR43266:SF2">
    <property type="entry name" value="MAJOR FACILITATOR SUPERFAMILY (MFS) PROFILE DOMAIN-CONTAINING PROTEIN"/>
    <property type="match status" value="1"/>
</dbReference>
<comment type="subcellular location">
    <subcellularLocation>
        <location evidence="1">Cell membrane</location>
        <topology evidence="1">Multi-pass membrane protein</topology>
    </subcellularLocation>
</comment>
<dbReference type="AlphaFoldDB" id="A0A7S8CD87"/>
<dbReference type="KEGG" id="mcui:G8O30_13225"/>
<keyword evidence="5 7" id="KW-1133">Transmembrane helix</keyword>
<gene>
    <name evidence="9" type="ORF">G8O30_13225</name>
</gene>
<evidence type="ECO:0000259" key="8">
    <source>
        <dbReference type="PROSITE" id="PS50850"/>
    </source>
</evidence>
<evidence type="ECO:0000313" key="10">
    <source>
        <dbReference type="Proteomes" id="UP000593626"/>
    </source>
</evidence>
<feature type="transmembrane region" description="Helical" evidence="7">
    <location>
        <begin position="277"/>
        <end position="293"/>
    </location>
</feature>
<evidence type="ECO:0000256" key="6">
    <source>
        <dbReference type="ARBA" id="ARBA00023136"/>
    </source>
</evidence>
<dbReference type="Pfam" id="PF07690">
    <property type="entry name" value="MFS_1"/>
    <property type="match status" value="1"/>
</dbReference>
<evidence type="ECO:0000256" key="7">
    <source>
        <dbReference type="SAM" id="Phobius"/>
    </source>
</evidence>
<dbReference type="CDD" id="cd06173">
    <property type="entry name" value="MFS_MefA_like"/>
    <property type="match status" value="1"/>
</dbReference>
<keyword evidence="10" id="KW-1185">Reference proteome</keyword>